<dbReference type="SMART" id="SM00922">
    <property type="entry name" value="MR_MLE"/>
    <property type="match status" value="1"/>
</dbReference>
<dbReference type="SFLD" id="SFLDS00001">
    <property type="entry name" value="Enolase"/>
    <property type="match status" value="1"/>
</dbReference>
<reference evidence="6" key="2">
    <citation type="submission" date="2015-05" db="EMBL/GenBank/DDBJ databases">
        <authorList>
            <person name="Swarnkar M.K."/>
            <person name="Vyas P."/>
            <person name="Rahi P."/>
            <person name="Thakur R."/>
            <person name="Thakur N."/>
            <person name="Singh A.K."/>
            <person name="Gulati A."/>
        </authorList>
    </citation>
    <scope>NUCLEOTIDE SEQUENCE [LARGE SCALE GENOMIC DNA]</scope>
    <source>
        <strain evidence="6">745</strain>
    </source>
</reference>
<evidence type="ECO:0000256" key="3">
    <source>
        <dbReference type="ARBA" id="ARBA00022842"/>
    </source>
</evidence>
<sequence>MKIVRVDTIVAEIPFQDGGKGQGGTPSTWRTLENVLIRLEDEQGNVGWGEAFGYFVADATKALIDRLIAPLLLAQDITDIPAWNLDLQRRLHLFGRYGLTMFAISGIDIALWDLSARRQGVPLHRLLGQSCRDQVPAYASLVRYGDDNVAPATCEKALAMGFTDLKLHEATLHDIAACRRAVGDSVPLATDVNCSWSVQDTRDWLPALADLNLAWLEEPIFPPEDFATLASLRGQGVPISAGENWCTAVQFEQALTRGAVDSIQPSVTKVGGISECLRIAELAREHDAVVLPHCPYFGPGLIATLHLAAVQPWVPQVEYLFVEPADWLYPVESLRQGNQLLIPQGAGLGVDIDLQVIERFRRS</sequence>
<name>A0A0H5A5M4_9PSED</name>
<organism evidence="5 6">
    <name type="scientific">Pseudomonas trivialis</name>
    <dbReference type="NCBI Taxonomy" id="200450"/>
    <lineage>
        <taxon>Bacteria</taxon>
        <taxon>Pseudomonadati</taxon>
        <taxon>Pseudomonadota</taxon>
        <taxon>Gammaproteobacteria</taxon>
        <taxon>Pseudomonadales</taxon>
        <taxon>Pseudomonadaceae</taxon>
        <taxon>Pseudomonas</taxon>
    </lineage>
</organism>
<dbReference type="PANTHER" id="PTHR13794:SF58">
    <property type="entry name" value="MITOCHONDRIAL ENOLASE SUPERFAMILY MEMBER 1"/>
    <property type="match status" value="1"/>
</dbReference>
<dbReference type="Pfam" id="PF02746">
    <property type="entry name" value="MR_MLE_N"/>
    <property type="match status" value="1"/>
</dbReference>
<keyword evidence="2" id="KW-0479">Metal-binding</keyword>
<dbReference type="Pfam" id="PF13378">
    <property type="entry name" value="MR_MLE_C"/>
    <property type="match status" value="1"/>
</dbReference>
<dbReference type="GO" id="GO:0016052">
    <property type="term" value="P:carbohydrate catabolic process"/>
    <property type="evidence" value="ECO:0007669"/>
    <property type="project" value="TreeGrafter"/>
</dbReference>
<keyword evidence="3" id="KW-0460">Magnesium</keyword>
<comment type="cofactor">
    <cofactor evidence="1">
        <name>Mg(2+)</name>
        <dbReference type="ChEBI" id="CHEBI:18420"/>
    </cofactor>
</comment>
<dbReference type="InterPro" id="IPR029065">
    <property type="entry name" value="Enolase_C-like"/>
</dbReference>
<dbReference type="CDD" id="cd03316">
    <property type="entry name" value="MR_like"/>
    <property type="match status" value="1"/>
</dbReference>
<dbReference type="InterPro" id="IPR013341">
    <property type="entry name" value="Mandelate_racemase_N_dom"/>
</dbReference>
<evidence type="ECO:0000313" key="6">
    <source>
        <dbReference type="Proteomes" id="UP000036608"/>
    </source>
</evidence>
<dbReference type="InterPro" id="IPR018110">
    <property type="entry name" value="Mandel_Rmase/mucon_lact_enz_CS"/>
</dbReference>
<dbReference type="OrthoDB" id="103536at2"/>
<dbReference type="InterPro" id="IPR013342">
    <property type="entry name" value="Mandelate_racemase_C"/>
</dbReference>
<protein>
    <submittedName>
        <fullName evidence="5">Mandelate racemase</fullName>
    </submittedName>
</protein>
<dbReference type="PANTHER" id="PTHR13794">
    <property type="entry name" value="ENOLASE SUPERFAMILY, MANDELATE RACEMASE"/>
    <property type="match status" value="1"/>
</dbReference>
<dbReference type="RefSeq" id="WP_049708968.1">
    <property type="nucleotide sequence ID" value="NZ_CP011507.1"/>
</dbReference>
<dbReference type="EMBL" id="CP011507">
    <property type="protein sequence ID" value="AKS05233.1"/>
    <property type="molecule type" value="Genomic_DNA"/>
</dbReference>
<dbReference type="InterPro" id="IPR036849">
    <property type="entry name" value="Enolase-like_C_sf"/>
</dbReference>
<dbReference type="Proteomes" id="UP000036608">
    <property type="component" value="Chromosome"/>
</dbReference>
<reference evidence="5 6" key="1">
    <citation type="journal article" date="2015" name="Genome Announc.">
        <title>Complete Genome Sequence of the Rhizobacterium Pseudomonas trivialis Strain IHBB745 with Multiple Plant Growth-Promoting Activities and Tolerance to Desiccation and Alkalinity.</title>
        <authorList>
            <person name="Gulati A."/>
            <person name="Swarnkar M.K."/>
            <person name="Vyas P."/>
            <person name="Rahi P."/>
            <person name="Thakur R."/>
            <person name="Thakur N."/>
            <person name="Singh A.K."/>
        </authorList>
    </citation>
    <scope>NUCLEOTIDE SEQUENCE [LARGE SCALE GENOMIC DNA]</scope>
    <source>
        <strain evidence="6">745</strain>
    </source>
</reference>
<accession>A0A0H5A5M4</accession>
<evidence type="ECO:0000313" key="5">
    <source>
        <dbReference type="EMBL" id="AKS05233.1"/>
    </source>
</evidence>
<evidence type="ECO:0000256" key="1">
    <source>
        <dbReference type="ARBA" id="ARBA00001946"/>
    </source>
</evidence>
<dbReference type="PATRIC" id="fig|200450.3.peg.759"/>
<dbReference type="Gene3D" id="3.20.20.120">
    <property type="entry name" value="Enolase-like C-terminal domain"/>
    <property type="match status" value="1"/>
</dbReference>
<dbReference type="GO" id="GO:0009063">
    <property type="term" value="P:amino acid catabolic process"/>
    <property type="evidence" value="ECO:0007669"/>
    <property type="project" value="InterPro"/>
</dbReference>
<dbReference type="SUPFAM" id="SSF51604">
    <property type="entry name" value="Enolase C-terminal domain-like"/>
    <property type="match status" value="1"/>
</dbReference>
<evidence type="ECO:0000259" key="4">
    <source>
        <dbReference type="SMART" id="SM00922"/>
    </source>
</evidence>
<gene>
    <name evidence="5" type="ORF">AA957_03590</name>
</gene>
<dbReference type="AlphaFoldDB" id="A0A0H5A5M4"/>
<dbReference type="PROSITE" id="PS00908">
    <property type="entry name" value="MR_MLE_1"/>
    <property type="match status" value="1"/>
</dbReference>
<proteinExistence type="predicted"/>
<feature type="domain" description="Mandelate racemase/muconate lactonizing enzyme C-terminal" evidence="4">
    <location>
        <begin position="147"/>
        <end position="238"/>
    </location>
</feature>
<dbReference type="InterPro" id="IPR029017">
    <property type="entry name" value="Enolase-like_N"/>
</dbReference>
<dbReference type="InterPro" id="IPR046945">
    <property type="entry name" value="RHMD-like"/>
</dbReference>
<dbReference type="Gene3D" id="3.30.390.10">
    <property type="entry name" value="Enolase-like, N-terminal domain"/>
    <property type="match status" value="1"/>
</dbReference>
<dbReference type="GO" id="GO:0000287">
    <property type="term" value="F:magnesium ion binding"/>
    <property type="evidence" value="ECO:0007669"/>
    <property type="project" value="TreeGrafter"/>
</dbReference>
<dbReference type="SUPFAM" id="SSF54826">
    <property type="entry name" value="Enolase N-terminal domain-like"/>
    <property type="match status" value="1"/>
</dbReference>
<dbReference type="KEGG" id="ptv:AA957_03590"/>
<dbReference type="GO" id="GO:0016836">
    <property type="term" value="F:hydro-lyase activity"/>
    <property type="evidence" value="ECO:0007669"/>
    <property type="project" value="TreeGrafter"/>
</dbReference>
<evidence type="ECO:0000256" key="2">
    <source>
        <dbReference type="ARBA" id="ARBA00022723"/>
    </source>
</evidence>